<evidence type="ECO:0000313" key="4">
    <source>
        <dbReference type="Proteomes" id="UP001183420"/>
    </source>
</evidence>
<dbReference type="Proteomes" id="UP001183420">
    <property type="component" value="Unassembled WGS sequence"/>
</dbReference>
<keyword evidence="2" id="KW-0472">Membrane</keyword>
<accession>A0ABU2LJG9</accession>
<evidence type="ECO:0000313" key="3">
    <source>
        <dbReference type="EMBL" id="MDT0317723.1"/>
    </source>
</evidence>
<organism evidence="3 4">
    <name type="scientific">Streptomyces millisiae</name>
    <dbReference type="NCBI Taxonomy" id="3075542"/>
    <lineage>
        <taxon>Bacteria</taxon>
        <taxon>Bacillati</taxon>
        <taxon>Actinomycetota</taxon>
        <taxon>Actinomycetes</taxon>
        <taxon>Kitasatosporales</taxon>
        <taxon>Streptomycetaceae</taxon>
        <taxon>Streptomyces</taxon>
    </lineage>
</organism>
<dbReference type="RefSeq" id="WP_311595873.1">
    <property type="nucleotide sequence ID" value="NZ_JAVREM010000003.1"/>
</dbReference>
<dbReference type="EMBL" id="JAVREM010000003">
    <property type="protein sequence ID" value="MDT0317723.1"/>
    <property type="molecule type" value="Genomic_DNA"/>
</dbReference>
<feature type="transmembrane region" description="Helical" evidence="2">
    <location>
        <begin position="6"/>
        <end position="26"/>
    </location>
</feature>
<name>A0ABU2LJG9_9ACTN</name>
<proteinExistence type="predicted"/>
<keyword evidence="4" id="KW-1185">Reference proteome</keyword>
<keyword evidence="2" id="KW-0812">Transmembrane</keyword>
<evidence type="ECO:0000256" key="2">
    <source>
        <dbReference type="SAM" id="Phobius"/>
    </source>
</evidence>
<evidence type="ECO:0000256" key="1">
    <source>
        <dbReference type="SAM" id="MobiDB-lite"/>
    </source>
</evidence>
<keyword evidence="2" id="KW-1133">Transmembrane helix</keyword>
<feature type="region of interest" description="Disordered" evidence="1">
    <location>
        <begin position="44"/>
        <end position="73"/>
    </location>
</feature>
<gene>
    <name evidence="3" type="ORF">RNC47_05120</name>
</gene>
<protein>
    <submittedName>
        <fullName evidence="3">Uncharacterized protein</fullName>
    </submittedName>
</protein>
<reference evidence="4" key="1">
    <citation type="submission" date="2023-07" db="EMBL/GenBank/DDBJ databases">
        <title>30 novel species of actinomycetes from the DSMZ collection.</title>
        <authorList>
            <person name="Nouioui I."/>
        </authorList>
    </citation>
    <scope>NUCLEOTIDE SEQUENCE [LARGE SCALE GENOMIC DNA]</scope>
    <source>
        <strain evidence="4">DSM 44918</strain>
    </source>
</reference>
<comment type="caution">
    <text evidence="3">The sequence shown here is derived from an EMBL/GenBank/DDBJ whole genome shotgun (WGS) entry which is preliminary data.</text>
</comment>
<sequence length="73" mass="8044">MDAFTLMALGILGAISIIFFTLKGVLDQIPGVLHSARRVQDAWRQLRSRPRDQAGGEPVDLPDIGPTRTSDRE</sequence>